<evidence type="ECO:0000313" key="12">
    <source>
        <dbReference type="Proteomes" id="UP001230156"/>
    </source>
</evidence>
<evidence type="ECO:0000256" key="7">
    <source>
        <dbReference type="ARBA" id="ARBA00023136"/>
    </source>
</evidence>
<feature type="domain" description="CN hydrolase" evidence="10">
    <location>
        <begin position="250"/>
        <end position="494"/>
    </location>
</feature>
<keyword evidence="4 9" id="KW-0808">Transferase</keyword>
<evidence type="ECO:0000256" key="6">
    <source>
        <dbReference type="ARBA" id="ARBA00022989"/>
    </source>
</evidence>
<dbReference type="PANTHER" id="PTHR38686:SF1">
    <property type="entry name" value="APOLIPOPROTEIN N-ACYLTRANSFERASE"/>
    <property type="match status" value="1"/>
</dbReference>
<dbReference type="InterPro" id="IPR003010">
    <property type="entry name" value="C-N_Hydrolase"/>
</dbReference>
<feature type="transmembrane region" description="Helical" evidence="9">
    <location>
        <begin position="178"/>
        <end position="203"/>
    </location>
</feature>
<dbReference type="CDD" id="cd07571">
    <property type="entry name" value="ALP_N-acyl_transferase"/>
    <property type="match status" value="1"/>
</dbReference>
<evidence type="ECO:0000256" key="8">
    <source>
        <dbReference type="ARBA" id="ARBA00023315"/>
    </source>
</evidence>
<evidence type="ECO:0000256" key="2">
    <source>
        <dbReference type="ARBA" id="ARBA00010065"/>
    </source>
</evidence>
<reference evidence="12" key="1">
    <citation type="submission" date="2023-08" db="EMBL/GenBank/DDBJ databases">
        <title>Rhodospirillaceae gen. nov., a novel taxon isolated from the Yangtze River Yuezi River estuary sludge.</title>
        <authorList>
            <person name="Ruan L."/>
        </authorList>
    </citation>
    <scope>NUCLEOTIDE SEQUENCE [LARGE SCALE GENOMIC DNA]</scope>
    <source>
        <strain evidence="12">R-7</strain>
    </source>
</reference>
<dbReference type="PROSITE" id="PS50263">
    <property type="entry name" value="CN_HYDROLASE"/>
    <property type="match status" value="1"/>
</dbReference>
<dbReference type="SUPFAM" id="SSF56317">
    <property type="entry name" value="Carbon-nitrogen hydrolase"/>
    <property type="match status" value="1"/>
</dbReference>
<dbReference type="InterPro" id="IPR004563">
    <property type="entry name" value="Apolipo_AcylTrfase"/>
</dbReference>
<evidence type="ECO:0000313" key="11">
    <source>
        <dbReference type="EMBL" id="MDQ7249355.1"/>
    </source>
</evidence>
<dbReference type="InterPro" id="IPR036526">
    <property type="entry name" value="C-N_Hydrolase_sf"/>
</dbReference>
<evidence type="ECO:0000259" key="10">
    <source>
        <dbReference type="PROSITE" id="PS50263"/>
    </source>
</evidence>
<comment type="subcellular location">
    <subcellularLocation>
        <location evidence="1 9">Cell membrane</location>
        <topology evidence="1 9">Multi-pass membrane protein</topology>
    </subcellularLocation>
</comment>
<keyword evidence="6 9" id="KW-1133">Transmembrane helix</keyword>
<proteinExistence type="inferred from homology"/>
<dbReference type="NCBIfam" id="TIGR00546">
    <property type="entry name" value="lnt"/>
    <property type="match status" value="1"/>
</dbReference>
<dbReference type="Proteomes" id="UP001230156">
    <property type="component" value="Unassembled WGS sequence"/>
</dbReference>
<keyword evidence="7 9" id="KW-0472">Membrane</keyword>
<feature type="transmembrane region" description="Helical" evidence="9">
    <location>
        <begin position="72"/>
        <end position="90"/>
    </location>
</feature>
<dbReference type="HAMAP" id="MF_01148">
    <property type="entry name" value="Lnt"/>
    <property type="match status" value="1"/>
</dbReference>
<accession>A0ABU0YNR5</accession>
<dbReference type="Gene3D" id="3.60.110.10">
    <property type="entry name" value="Carbon-nitrogen hydrolase"/>
    <property type="match status" value="1"/>
</dbReference>
<comment type="catalytic activity">
    <reaction evidence="9">
        <text>N-terminal S-1,2-diacyl-sn-glyceryl-L-cysteinyl-[lipoprotein] + a glycerophospholipid = N-acyl-S-1,2-diacyl-sn-glyceryl-L-cysteinyl-[lipoprotein] + a 2-acyl-sn-glycero-3-phospholipid + H(+)</text>
        <dbReference type="Rhea" id="RHEA:48228"/>
        <dbReference type="Rhea" id="RHEA-COMP:14681"/>
        <dbReference type="Rhea" id="RHEA-COMP:14684"/>
        <dbReference type="ChEBI" id="CHEBI:15378"/>
        <dbReference type="ChEBI" id="CHEBI:136912"/>
        <dbReference type="ChEBI" id="CHEBI:140656"/>
        <dbReference type="ChEBI" id="CHEBI:140657"/>
        <dbReference type="ChEBI" id="CHEBI:140660"/>
        <dbReference type="EC" id="2.3.1.269"/>
    </reaction>
</comment>
<evidence type="ECO:0000256" key="3">
    <source>
        <dbReference type="ARBA" id="ARBA00022475"/>
    </source>
</evidence>
<evidence type="ECO:0000256" key="5">
    <source>
        <dbReference type="ARBA" id="ARBA00022692"/>
    </source>
</evidence>
<evidence type="ECO:0000256" key="1">
    <source>
        <dbReference type="ARBA" id="ARBA00004651"/>
    </source>
</evidence>
<keyword evidence="12" id="KW-1185">Reference proteome</keyword>
<feature type="transmembrane region" description="Helical" evidence="9">
    <location>
        <begin position="27"/>
        <end position="60"/>
    </location>
</feature>
<dbReference type="PANTHER" id="PTHR38686">
    <property type="entry name" value="APOLIPOPROTEIN N-ACYLTRANSFERASE"/>
    <property type="match status" value="1"/>
</dbReference>
<name>A0ABU0YNR5_9PROT</name>
<evidence type="ECO:0000256" key="9">
    <source>
        <dbReference type="HAMAP-Rule" id="MF_01148"/>
    </source>
</evidence>
<dbReference type="Pfam" id="PF00795">
    <property type="entry name" value="CN_hydrolase"/>
    <property type="match status" value="1"/>
</dbReference>
<feature type="transmembrane region" description="Helical" evidence="9">
    <location>
        <begin position="133"/>
        <end position="151"/>
    </location>
</feature>
<keyword evidence="3 9" id="KW-1003">Cell membrane</keyword>
<dbReference type="RefSeq" id="WP_379957245.1">
    <property type="nucleotide sequence ID" value="NZ_JAUYVI010000005.1"/>
</dbReference>
<organism evidence="11 12">
    <name type="scientific">Dongia sedimenti</name>
    <dbReference type="NCBI Taxonomy" id="3064282"/>
    <lineage>
        <taxon>Bacteria</taxon>
        <taxon>Pseudomonadati</taxon>
        <taxon>Pseudomonadota</taxon>
        <taxon>Alphaproteobacteria</taxon>
        <taxon>Rhodospirillales</taxon>
        <taxon>Dongiaceae</taxon>
        <taxon>Dongia</taxon>
    </lineage>
</organism>
<dbReference type="InterPro" id="IPR045378">
    <property type="entry name" value="LNT_N"/>
</dbReference>
<protein>
    <recommendedName>
        <fullName evidence="9">Apolipoprotein N-acyltransferase</fullName>
        <shortName evidence="9">ALP N-acyltransferase</shortName>
        <ecNumber evidence="9">2.3.1.269</ecNumber>
    </recommendedName>
</protein>
<keyword evidence="8 9" id="KW-0012">Acyltransferase</keyword>
<comment type="similarity">
    <text evidence="2 9">Belongs to the CN hydrolase family. Apolipoprotein N-acyltransferase subfamily.</text>
</comment>
<comment type="caution">
    <text evidence="11">The sequence shown here is derived from an EMBL/GenBank/DDBJ whole genome shotgun (WGS) entry which is preliminary data.</text>
</comment>
<feature type="transmembrane region" description="Helical" evidence="9">
    <location>
        <begin position="102"/>
        <end position="121"/>
    </location>
</feature>
<feature type="transmembrane region" description="Helical" evidence="9">
    <location>
        <begin position="501"/>
        <end position="522"/>
    </location>
</feature>
<comment type="pathway">
    <text evidence="9">Protein modification; lipoprotein biosynthesis (N-acyl transfer).</text>
</comment>
<feature type="transmembrane region" description="Helical" evidence="9">
    <location>
        <begin position="210"/>
        <end position="228"/>
    </location>
</feature>
<gene>
    <name evidence="9 11" type="primary">lnt</name>
    <name evidence="11" type="ORF">Q8A70_16830</name>
</gene>
<dbReference type="Pfam" id="PF20154">
    <property type="entry name" value="LNT_N"/>
    <property type="match status" value="1"/>
</dbReference>
<comment type="function">
    <text evidence="9">Catalyzes the phospholipid dependent N-acylation of the N-terminal cysteine of apolipoprotein, the last step in lipoprotein maturation.</text>
</comment>
<dbReference type="EMBL" id="JAUYVI010000005">
    <property type="protein sequence ID" value="MDQ7249355.1"/>
    <property type="molecule type" value="Genomic_DNA"/>
</dbReference>
<keyword evidence="5 9" id="KW-0812">Transmembrane</keyword>
<evidence type="ECO:0000256" key="4">
    <source>
        <dbReference type="ARBA" id="ARBA00022679"/>
    </source>
</evidence>
<sequence length="530" mass="56724">MVVRETAGQPRSRPDRSLGAISGWRAYGLAAVLGALAGLGFAPLNLVPLFALGISGLVWLGAEAPSRRKAFAVGWWWGLGHFAVNSYWIAESFLVDAERFGWMIPPVLGGLAAYLALYPALATLGLRLLPRPLSLAGIAAFAAFWTIAEWLRGHVLTGYPWDLVAYIWSGSDAMMQSAALWGSWGVSLVTVFALSLPALFALINLRAARHAAIGMAVVLGALYLGGIWRLSNAVPTSSATDAAATRVRLVQPNIAQSLKIASDTRPQQIQTLMRLTLETPGFDSVKAVIWPESAANYLLDRDPELRSLLARAVPPGGILITGAPRGEPLSGPLERIWNSLSVINDQGQVLGTADKFHLVPLGEYVPMREIFAFINKITPGSMNFTPGPGPRTLHVPDLPPFSPLICYEVIFPGAVTDPADRPALIVNVTNDGWFGTSTGPSQHFATARFRSVEEGIPMLRAANTGISGVVDAYGRVETRSNLVVEAVIDATVPAALPPTPFARFGLLAVLPLIVLALIPILFRVRESSIS</sequence>
<dbReference type="EC" id="2.3.1.269" evidence="9"/>